<accession>A0A0E9TRP0</accession>
<proteinExistence type="predicted"/>
<reference evidence="1" key="1">
    <citation type="submission" date="2014-11" db="EMBL/GenBank/DDBJ databases">
        <authorList>
            <person name="Amaro Gonzalez C."/>
        </authorList>
    </citation>
    <scope>NUCLEOTIDE SEQUENCE</scope>
</reference>
<sequence>MQLCCANPPPSLECRVRFF</sequence>
<dbReference type="AlphaFoldDB" id="A0A0E9TRP0"/>
<protein>
    <submittedName>
        <fullName evidence="1">Uncharacterized protein</fullName>
    </submittedName>
</protein>
<dbReference type="EMBL" id="GBXM01053184">
    <property type="protein sequence ID" value="JAH55393.1"/>
    <property type="molecule type" value="Transcribed_RNA"/>
</dbReference>
<reference evidence="1" key="2">
    <citation type="journal article" date="2015" name="Fish Shellfish Immunol.">
        <title>Early steps in the European eel (Anguilla anguilla)-Vibrio vulnificus interaction in the gills: Role of the RtxA13 toxin.</title>
        <authorList>
            <person name="Callol A."/>
            <person name="Pajuelo D."/>
            <person name="Ebbesson L."/>
            <person name="Teles M."/>
            <person name="MacKenzie S."/>
            <person name="Amaro C."/>
        </authorList>
    </citation>
    <scope>NUCLEOTIDE SEQUENCE</scope>
</reference>
<evidence type="ECO:0000313" key="1">
    <source>
        <dbReference type="EMBL" id="JAH55393.1"/>
    </source>
</evidence>
<name>A0A0E9TRP0_ANGAN</name>
<organism evidence="1">
    <name type="scientific">Anguilla anguilla</name>
    <name type="common">European freshwater eel</name>
    <name type="synonym">Muraena anguilla</name>
    <dbReference type="NCBI Taxonomy" id="7936"/>
    <lineage>
        <taxon>Eukaryota</taxon>
        <taxon>Metazoa</taxon>
        <taxon>Chordata</taxon>
        <taxon>Craniata</taxon>
        <taxon>Vertebrata</taxon>
        <taxon>Euteleostomi</taxon>
        <taxon>Actinopterygii</taxon>
        <taxon>Neopterygii</taxon>
        <taxon>Teleostei</taxon>
        <taxon>Anguilliformes</taxon>
        <taxon>Anguillidae</taxon>
        <taxon>Anguilla</taxon>
    </lineage>
</organism>